<protein>
    <submittedName>
        <fullName evidence="2">Uncharacterized protein</fullName>
    </submittedName>
</protein>
<evidence type="ECO:0000313" key="2">
    <source>
        <dbReference type="EnsemblPlants" id="OB08G15480.1"/>
    </source>
</evidence>
<keyword evidence="3" id="KW-1185">Reference proteome</keyword>
<dbReference type="AlphaFoldDB" id="J3MR19"/>
<evidence type="ECO:0000313" key="3">
    <source>
        <dbReference type="Proteomes" id="UP000006038"/>
    </source>
</evidence>
<accession>J3MR19</accession>
<feature type="region of interest" description="Disordered" evidence="1">
    <location>
        <begin position="30"/>
        <end position="55"/>
    </location>
</feature>
<reference evidence="2" key="2">
    <citation type="submission" date="2013-04" db="UniProtKB">
        <authorList>
            <consortium name="EnsemblPlants"/>
        </authorList>
    </citation>
    <scope>IDENTIFICATION</scope>
</reference>
<dbReference type="HOGENOM" id="CLU_2124913_0_0_1"/>
<sequence length="114" mass="12660">MDGRKVLACWVHAAMQVALSAGTRSTVRTLHARQQDSPTKLQPAHNRNRPSCPTDDHHIGGRRCKILICKTDGRMEGRCWVHAAMHVAVEQVGKILQGDSVAPDVKIRDKKLCM</sequence>
<organism evidence="2">
    <name type="scientific">Oryza brachyantha</name>
    <name type="common">malo sina</name>
    <dbReference type="NCBI Taxonomy" id="4533"/>
    <lineage>
        <taxon>Eukaryota</taxon>
        <taxon>Viridiplantae</taxon>
        <taxon>Streptophyta</taxon>
        <taxon>Embryophyta</taxon>
        <taxon>Tracheophyta</taxon>
        <taxon>Spermatophyta</taxon>
        <taxon>Magnoliopsida</taxon>
        <taxon>Liliopsida</taxon>
        <taxon>Poales</taxon>
        <taxon>Poaceae</taxon>
        <taxon>BOP clade</taxon>
        <taxon>Oryzoideae</taxon>
        <taxon>Oryzeae</taxon>
        <taxon>Oryzinae</taxon>
        <taxon>Oryza</taxon>
    </lineage>
</organism>
<proteinExistence type="predicted"/>
<dbReference type="EnsemblPlants" id="OB08G15480.1">
    <property type="protein sequence ID" value="OB08G15480.1"/>
    <property type="gene ID" value="OB08G15480"/>
</dbReference>
<dbReference type="Proteomes" id="UP000006038">
    <property type="component" value="Chromosome 8"/>
</dbReference>
<evidence type="ECO:0000256" key="1">
    <source>
        <dbReference type="SAM" id="MobiDB-lite"/>
    </source>
</evidence>
<reference evidence="2" key="1">
    <citation type="journal article" date="2013" name="Nat. Commun.">
        <title>Whole-genome sequencing of Oryza brachyantha reveals mechanisms underlying Oryza genome evolution.</title>
        <authorList>
            <person name="Chen J."/>
            <person name="Huang Q."/>
            <person name="Gao D."/>
            <person name="Wang J."/>
            <person name="Lang Y."/>
            <person name="Liu T."/>
            <person name="Li B."/>
            <person name="Bai Z."/>
            <person name="Luis Goicoechea J."/>
            <person name="Liang C."/>
            <person name="Chen C."/>
            <person name="Zhang W."/>
            <person name="Sun S."/>
            <person name="Liao Y."/>
            <person name="Zhang X."/>
            <person name="Yang L."/>
            <person name="Song C."/>
            <person name="Wang M."/>
            <person name="Shi J."/>
            <person name="Liu G."/>
            <person name="Liu J."/>
            <person name="Zhou H."/>
            <person name="Zhou W."/>
            <person name="Yu Q."/>
            <person name="An N."/>
            <person name="Chen Y."/>
            <person name="Cai Q."/>
            <person name="Wang B."/>
            <person name="Liu B."/>
            <person name="Min J."/>
            <person name="Huang Y."/>
            <person name="Wu H."/>
            <person name="Li Z."/>
            <person name="Zhang Y."/>
            <person name="Yin Y."/>
            <person name="Song W."/>
            <person name="Jiang J."/>
            <person name="Jackson S.A."/>
            <person name="Wing R.A."/>
            <person name="Wang J."/>
            <person name="Chen M."/>
        </authorList>
    </citation>
    <scope>NUCLEOTIDE SEQUENCE [LARGE SCALE GENOMIC DNA]</scope>
    <source>
        <strain evidence="2">cv. IRGC 101232</strain>
    </source>
</reference>
<dbReference type="Gramene" id="OB08G15480.1">
    <property type="protein sequence ID" value="OB08G15480.1"/>
    <property type="gene ID" value="OB08G15480"/>
</dbReference>
<name>J3MR19_ORYBR</name>